<protein>
    <submittedName>
        <fullName evidence="11">Branched-chain amino acid ABC transporter permease</fullName>
    </submittedName>
</protein>
<organism evidence="11 12">
    <name type="scientific">Trinickia soli</name>
    <dbReference type="NCBI Taxonomy" id="380675"/>
    <lineage>
        <taxon>Bacteria</taxon>
        <taxon>Pseudomonadati</taxon>
        <taxon>Pseudomonadota</taxon>
        <taxon>Betaproteobacteria</taxon>
        <taxon>Burkholderiales</taxon>
        <taxon>Burkholderiaceae</taxon>
        <taxon>Trinickia</taxon>
    </lineage>
</organism>
<dbReference type="GO" id="GO:0015190">
    <property type="term" value="F:L-leucine transmembrane transporter activity"/>
    <property type="evidence" value="ECO:0007669"/>
    <property type="project" value="TreeGrafter"/>
</dbReference>
<dbReference type="GO" id="GO:0042941">
    <property type="term" value="P:D-alanine transmembrane transport"/>
    <property type="evidence" value="ECO:0007669"/>
    <property type="project" value="TreeGrafter"/>
</dbReference>
<feature type="transmembrane region" description="Helical" evidence="10">
    <location>
        <begin position="290"/>
        <end position="309"/>
    </location>
</feature>
<dbReference type="GO" id="GO:0005886">
    <property type="term" value="C:plasma membrane"/>
    <property type="evidence" value="ECO:0007669"/>
    <property type="project" value="UniProtKB-SubCell"/>
</dbReference>
<evidence type="ECO:0000256" key="7">
    <source>
        <dbReference type="ARBA" id="ARBA00022989"/>
    </source>
</evidence>
<dbReference type="GO" id="GO:0015188">
    <property type="term" value="F:L-isoleucine transmembrane transporter activity"/>
    <property type="evidence" value="ECO:0007669"/>
    <property type="project" value="TreeGrafter"/>
</dbReference>
<dbReference type="Pfam" id="PF02653">
    <property type="entry name" value="BPD_transp_2"/>
    <property type="match status" value="1"/>
</dbReference>
<dbReference type="GO" id="GO:0015192">
    <property type="term" value="F:L-phenylalanine transmembrane transporter activity"/>
    <property type="evidence" value="ECO:0007669"/>
    <property type="project" value="TreeGrafter"/>
</dbReference>
<evidence type="ECO:0000256" key="2">
    <source>
        <dbReference type="ARBA" id="ARBA00022448"/>
    </source>
</evidence>
<dbReference type="AlphaFoldDB" id="A0A2N7VGF5"/>
<keyword evidence="2" id="KW-0813">Transport</keyword>
<keyword evidence="6" id="KW-0029">Amino-acid transport</keyword>
<reference evidence="11 12" key="1">
    <citation type="submission" date="2018-01" db="EMBL/GenBank/DDBJ databases">
        <title>Whole genome analyses suggest that Burkholderia sensu lato contains two further novel genera in the rhizoxinica-symbiotica group Mycetohabitans gen. nov., and Trinickia gen. nov.: implications for the evolution of diazotrophy and nodulation in the Burkholderiaceae.</title>
        <authorList>
            <person name="Estrada-de los Santos P."/>
            <person name="Palmer M."/>
            <person name="Chavez-Ramirez B."/>
            <person name="Beukes C."/>
            <person name="Steenkamp E.T."/>
            <person name="Hirsch A.M."/>
            <person name="Manyaka P."/>
            <person name="Maluk M."/>
            <person name="Lafos M."/>
            <person name="Crook M."/>
            <person name="Gross E."/>
            <person name="Simon M.F."/>
            <person name="Bueno dos Reis Junior F."/>
            <person name="Poole P.S."/>
            <person name="Venter S.N."/>
            <person name="James E.K."/>
        </authorList>
    </citation>
    <scope>NUCLEOTIDE SEQUENCE [LARGE SCALE GENOMIC DNA]</scope>
    <source>
        <strain evidence="11 12">GP25-8</strain>
    </source>
</reference>
<keyword evidence="12" id="KW-1185">Reference proteome</keyword>
<feature type="transmembrane region" description="Helical" evidence="10">
    <location>
        <begin position="67"/>
        <end position="88"/>
    </location>
</feature>
<dbReference type="PANTHER" id="PTHR11795:SF371">
    <property type="entry name" value="HIGH-AFFINITY BRANCHED-CHAIN AMINO ACID TRANSPORT SYSTEM PERMEASE PROTEIN LIVH"/>
    <property type="match status" value="1"/>
</dbReference>
<dbReference type="RefSeq" id="WP_102612757.1">
    <property type="nucleotide sequence ID" value="NZ_CADIKD010000032.1"/>
</dbReference>
<gene>
    <name evidence="11" type="ORF">C0Z19_26205</name>
</gene>
<dbReference type="GO" id="GO:0015808">
    <property type="term" value="P:L-alanine transport"/>
    <property type="evidence" value="ECO:0007669"/>
    <property type="project" value="TreeGrafter"/>
</dbReference>
<evidence type="ECO:0000313" key="11">
    <source>
        <dbReference type="EMBL" id="PMS16224.1"/>
    </source>
</evidence>
<dbReference type="Proteomes" id="UP000235347">
    <property type="component" value="Unassembled WGS sequence"/>
</dbReference>
<dbReference type="InterPro" id="IPR052157">
    <property type="entry name" value="BCAA_transport_permease"/>
</dbReference>
<evidence type="ECO:0000256" key="4">
    <source>
        <dbReference type="ARBA" id="ARBA00022519"/>
    </source>
</evidence>
<dbReference type="EMBL" id="PNYB01000037">
    <property type="protein sequence ID" value="PMS16224.1"/>
    <property type="molecule type" value="Genomic_DNA"/>
</dbReference>
<dbReference type="PANTHER" id="PTHR11795">
    <property type="entry name" value="BRANCHED-CHAIN AMINO ACID TRANSPORT SYSTEM PERMEASE PROTEIN LIVH"/>
    <property type="match status" value="1"/>
</dbReference>
<feature type="transmembrane region" description="Helical" evidence="10">
    <location>
        <begin position="100"/>
        <end position="123"/>
    </location>
</feature>
<evidence type="ECO:0000256" key="5">
    <source>
        <dbReference type="ARBA" id="ARBA00022692"/>
    </source>
</evidence>
<keyword evidence="8 10" id="KW-0472">Membrane</keyword>
<keyword evidence="5 10" id="KW-0812">Transmembrane</keyword>
<dbReference type="GO" id="GO:0005304">
    <property type="term" value="F:L-valine transmembrane transporter activity"/>
    <property type="evidence" value="ECO:0007669"/>
    <property type="project" value="TreeGrafter"/>
</dbReference>
<comment type="similarity">
    <text evidence="9">Belongs to the binding-protein-dependent transport system permease family. LivHM subfamily.</text>
</comment>
<keyword evidence="7 10" id="KW-1133">Transmembrane helix</keyword>
<name>A0A2N7VGF5_9BURK</name>
<evidence type="ECO:0000256" key="6">
    <source>
        <dbReference type="ARBA" id="ARBA00022970"/>
    </source>
</evidence>
<evidence type="ECO:0000313" key="12">
    <source>
        <dbReference type="Proteomes" id="UP000235347"/>
    </source>
</evidence>
<evidence type="ECO:0000256" key="8">
    <source>
        <dbReference type="ARBA" id="ARBA00023136"/>
    </source>
</evidence>
<evidence type="ECO:0000256" key="10">
    <source>
        <dbReference type="SAM" id="Phobius"/>
    </source>
</evidence>
<comment type="caution">
    <text evidence="11">The sequence shown here is derived from an EMBL/GenBank/DDBJ whole genome shotgun (WGS) entry which is preliminary data.</text>
</comment>
<sequence>MDIFIQQILNGLVLGSVYAIIALGYTMVYGILGIINFAHGDVLMVGAMVALSTINVLHNHFPGLGNIPTLIIGLVVAAVVCAIVGYVIERAAYRPLRRAPRLAPLITAIGVSILLETLAMMIWSRNPLPFPQLISTDPINVIKASDTSVGAVISATEITIIIVAFLVMAGLLLLVHKTKLGRAMRAIAENPNVASLMGVNPNFVISATFMIGSALAALAGVMIASEYGNVHFYMGFIPGMKAFTAAVLGGIGNLGGAMVGGVVLGLIEQLGAGYIGNLTGGVFGSNYQDVFAFIVLIIVLVFRPSGLLGERVADRA</sequence>
<accession>A0A2N7VGF5</accession>
<keyword evidence="3" id="KW-1003">Cell membrane</keyword>
<dbReference type="InterPro" id="IPR001851">
    <property type="entry name" value="ABC_transp_permease"/>
</dbReference>
<evidence type="ECO:0000256" key="1">
    <source>
        <dbReference type="ARBA" id="ARBA00004651"/>
    </source>
</evidence>
<feature type="transmembrane region" description="Helical" evidence="10">
    <location>
        <begin position="151"/>
        <end position="175"/>
    </location>
</feature>
<dbReference type="CDD" id="cd06582">
    <property type="entry name" value="TM_PBP1_LivH_like"/>
    <property type="match status" value="1"/>
</dbReference>
<keyword evidence="4" id="KW-0997">Cell inner membrane</keyword>
<feature type="transmembrane region" description="Helical" evidence="10">
    <location>
        <begin position="203"/>
        <end position="224"/>
    </location>
</feature>
<evidence type="ECO:0000256" key="3">
    <source>
        <dbReference type="ARBA" id="ARBA00022475"/>
    </source>
</evidence>
<dbReference type="GO" id="GO:1903806">
    <property type="term" value="P:L-isoleucine import across plasma membrane"/>
    <property type="evidence" value="ECO:0007669"/>
    <property type="project" value="TreeGrafter"/>
</dbReference>
<comment type="subcellular location">
    <subcellularLocation>
        <location evidence="1">Cell membrane</location>
        <topology evidence="1">Multi-pass membrane protein</topology>
    </subcellularLocation>
</comment>
<evidence type="ECO:0000256" key="9">
    <source>
        <dbReference type="ARBA" id="ARBA00037998"/>
    </source>
</evidence>
<proteinExistence type="inferred from homology"/>
<feature type="transmembrane region" description="Helical" evidence="10">
    <location>
        <begin position="12"/>
        <end position="35"/>
    </location>
</feature>